<dbReference type="FunFam" id="1.10.287.130:FF:000049">
    <property type="entry name" value="C4-dicarboxylate transport sensor protein DctB"/>
    <property type="match status" value="1"/>
</dbReference>
<dbReference type="GO" id="GO:0005524">
    <property type="term" value="F:ATP binding"/>
    <property type="evidence" value="ECO:0007669"/>
    <property type="project" value="UniProtKB-KW"/>
</dbReference>
<name>A0AA40P9T3_9PSED</name>
<dbReference type="Pfam" id="PF00512">
    <property type="entry name" value="HisKA"/>
    <property type="match status" value="1"/>
</dbReference>
<dbReference type="InterPro" id="IPR029151">
    <property type="entry name" value="Sensor-like_sf"/>
</dbReference>
<dbReference type="SUPFAM" id="SSF103190">
    <property type="entry name" value="Sensory domain-like"/>
    <property type="match status" value="1"/>
</dbReference>
<dbReference type="CDD" id="cd12914">
    <property type="entry name" value="PDC1_DGC_like"/>
    <property type="match status" value="1"/>
</dbReference>
<dbReference type="InterPro" id="IPR036097">
    <property type="entry name" value="HisK_dim/P_sf"/>
</dbReference>
<dbReference type="AlphaFoldDB" id="A0AA40P9T3"/>
<dbReference type="InterPro" id="IPR003594">
    <property type="entry name" value="HATPase_dom"/>
</dbReference>
<dbReference type="Gene3D" id="6.10.250.3020">
    <property type="match status" value="1"/>
</dbReference>
<dbReference type="PIRSF" id="PIRSF036431">
    <property type="entry name" value="STHK_DctB"/>
    <property type="match status" value="1"/>
</dbReference>
<evidence type="ECO:0000256" key="12">
    <source>
        <dbReference type="ARBA" id="ARBA00022989"/>
    </source>
</evidence>
<evidence type="ECO:0000256" key="14">
    <source>
        <dbReference type="ARBA" id="ARBA00023136"/>
    </source>
</evidence>
<proteinExistence type="predicted"/>
<dbReference type="InterPro" id="IPR003661">
    <property type="entry name" value="HisK_dim/P_dom"/>
</dbReference>
<dbReference type="PROSITE" id="PS50109">
    <property type="entry name" value="HIS_KIN"/>
    <property type="match status" value="1"/>
</dbReference>
<dbReference type="SMART" id="SM00387">
    <property type="entry name" value="HATPase_c"/>
    <property type="match status" value="1"/>
</dbReference>
<dbReference type="InterPro" id="IPR036890">
    <property type="entry name" value="HATPase_C_sf"/>
</dbReference>
<evidence type="ECO:0000256" key="2">
    <source>
        <dbReference type="ARBA" id="ARBA00004429"/>
    </source>
</evidence>
<gene>
    <name evidence="19" type="ORF">ALO43_04769</name>
</gene>
<keyword evidence="9" id="KW-0547">Nucleotide-binding</keyword>
<keyword evidence="5" id="KW-0997">Cell inner membrane</keyword>
<dbReference type="Pfam" id="PF02743">
    <property type="entry name" value="dCache_1"/>
    <property type="match status" value="1"/>
</dbReference>
<keyword evidence="8 17" id="KW-0812">Transmembrane</keyword>
<keyword evidence="14 17" id="KW-0472">Membrane</keyword>
<comment type="caution">
    <text evidence="19">The sequence shown here is derived from an EMBL/GenBank/DDBJ whole genome shotgun (WGS) entry which is preliminary data.</text>
</comment>
<keyword evidence="13" id="KW-0902">Two-component regulatory system</keyword>
<dbReference type="SUPFAM" id="SSF47384">
    <property type="entry name" value="Homodimeric domain of signal transducing histidine kinase"/>
    <property type="match status" value="1"/>
</dbReference>
<dbReference type="PANTHER" id="PTHR43065:SF46">
    <property type="entry name" value="C4-DICARBOXYLATE TRANSPORT SENSOR PROTEIN DCTB"/>
    <property type="match status" value="1"/>
</dbReference>
<keyword evidence="7" id="KW-0808">Transferase</keyword>
<comment type="catalytic activity">
    <reaction evidence="1">
        <text>ATP + protein L-histidine = ADP + protein N-phospho-L-histidine.</text>
        <dbReference type="EC" id="2.7.13.3"/>
    </reaction>
</comment>
<dbReference type="Pfam" id="PF02518">
    <property type="entry name" value="HATPase_c"/>
    <property type="match status" value="1"/>
</dbReference>
<dbReference type="EC" id="2.7.13.3" evidence="3"/>
<dbReference type="GO" id="GO:0000155">
    <property type="term" value="F:phosphorelay sensor kinase activity"/>
    <property type="evidence" value="ECO:0007669"/>
    <property type="project" value="InterPro"/>
</dbReference>
<evidence type="ECO:0000313" key="19">
    <source>
        <dbReference type="EMBL" id="KPZ07508.1"/>
    </source>
</evidence>
<reference evidence="19 20" key="1">
    <citation type="submission" date="2015-09" db="EMBL/GenBank/DDBJ databases">
        <title>Genome announcement of multiple Pseudomonas syringae strains.</title>
        <authorList>
            <person name="Thakur S."/>
            <person name="Wang P.W."/>
            <person name="Gong Y."/>
            <person name="Weir B.S."/>
            <person name="Guttman D.S."/>
        </authorList>
    </citation>
    <scope>NUCLEOTIDE SEQUENCE [LARGE SCALE GENOMIC DNA]</scope>
    <source>
        <strain evidence="19 20">ICMP9151</strain>
    </source>
</reference>
<dbReference type="CDD" id="cd00082">
    <property type="entry name" value="HisKA"/>
    <property type="match status" value="1"/>
</dbReference>
<keyword evidence="12 17" id="KW-1133">Transmembrane helix</keyword>
<comment type="subcellular location">
    <subcellularLocation>
        <location evidence="2">Cell inner membrane</location>
        <topology evidence="2">Multi-pass membrane protein</topology>
    </subcellularLocation>
</comment>
<evidence type="ECO:0000256" key="3">
    <source>
        <dbReference type="ARBA" id="ARBA00012438"/>
    </source>
</evidence>
<evidence type="ECO:0000256" key="7">
    <source>
        <dbReference type="ARBA" id="ARBA00022679"/>
    </source>
</evidence>
<keyword evidence="10 19" id="KW-0418">Kinase</keyword>
<dbReference type="InterPro" id="IPR005467">
    <property type="entry name" value="His_kinase_dom"/>
</dbReference>
<dbReference type="PRINTS" id="PR00344">
    <property type="entry name" value="BCTRLSENSOR"/>
</dbReference>
<evidence type="ECO:0000256" key="17">
    <source>
        <dbReference type="SAM" id="Phobius"/>
    </source>
</evidence>
<feature type="transmembrane region" description="Helical" evidence="17">
    <location>
        <begin position="65"/>
        <end position="85"/>
    </location>
</feature>
<dbReference type="InterPro" id="IPR033479">
    <property type="entry name" value="dCache_1"/>
</dbReference>
<feature type="domain" description="Histidine kinase" evidence="18">
    <location>
        <begin position="456"/>
        <end position="666"/>
    </location>
</feature>
<evidence type="ECO:0000256" key="13">
    <source>
        <dbReference type="ARBA" id="ARBA00023012"/>
    </source>
</evidence>
<dbReference type="InterPro" id="IPR017055">
    <property type="entry name" value="Sig_transdc_His_kinase_DctB"/>
</dbReference>
<dbReference type="GO" id="GO:0005886">
    <property type="term" value="C:plasma membrane"/>
    <property type="evidence" value="ECO:0007669"/>
    <property type="project" value="UniProtKB-SubCell"/>
</dbReference>
<keyword evidence="16" id="KW-0175">Coiled coil</keyword>
<evidence type="ECO:0000256" key="8">
    <source>
        <dbReference type="ARBA" id="ARBA00022692"/>
    </source>
</evidence>
<evidence type="ECO:0000256" key="6">
    <source>
        <dbReference type="ARBA" id="ARBA00022553"/>
    </source>
</evidence>
<keyword evidence="6" id="KW-0597">Phosphoprotein</keyword>
<dbReference type="Gene3D" id="3.30.565.10">
    <property type="entry name" value="Histidine kinase-like ATPase, C-terminal domain"/>
    <property type="match status" value="1"/>
</dbReference>
<dbReference type="SMART" id="SM00388">
    <property type="entry name" value="HisKA"/>
    <property type="match status" value="1"/>
</dbReference>
<evidence type="ECO:0000256" key="11">
    <source>
        <dbReference type="ARBA" id="ARBA00022840"/>
    </source>
</evidence>
<dbReference type="EMBL" id="LJRO01000024">
    <property type="protein sequence ID" value="KPZ07508.1"/>
    <property type="molecule type" value="Genomic_DNA"/>
</dbReference>
<accession>A0AA40P9T3</accession>
<evidence type="ECO:0000256" key="4">
    <source>
        <dbReference type="ARBA" id="ARBA00022475"/>
    </source>
</evidence>
<keyword evidence="4" id="KW-1003">Cell membrane</keyword>
<sequence length="678" mass="75399">MSTHAPSAPNSSSPRFSSTRQCISRLSALSRTAVRFRTTVMKCDPTLYRAAPPSLAVKPRLIRQLFLPPLILLLMIGLGYVAYLVSEHNGIKSLRESGERQLELHARTVESEISKYTYLPSVLELESSVSQLLNKPGPELQQQVNRYLEGLNRRSRSRAIYVMDTTGRVLATSNWRDSDSFQGEDLSFRAYFQDAVRGLPGRFYGIGTTNGESGYYLAHGLEDKGRIIGVAVIKVSLEALEERWQRARLEAFVSDENGIIILSSDPARRLKSVRPLTPELKERLARSLQYYWWPLDELVPLERENLSDSVEKLVFPANVSVDREHNQVSYLAQTRPLNDTAWHLTLLTPLEDLRSEAASRGMLVAVACALVTFLLIAWNERRKVISTRLAAREALQAANNELERKIAERTEHLRASNERLKAQIRERRQAEDTLRKAQDELVQAGKLAAIGQMSTSIAHELNQPLAALRTLSGNTVRFLERGALDTASTNLRTINDLVDRMGRITASLRAFARRGDDQGQAQLSKAVDAALQLLGVRLEHSGLVLHREFSDATLTIDQTRLEQILVNLIGNALDAMFAQPQPELWLEGSIIDGRYRLQVRDNGHGIDDETRKHLFEPFFTTKPGEQGLGLGLTLSASLAAAAGGSLGAEPVGEAGTTFVLCLPFISNTPTDSRRGEPV</sequence>
<organism evidence="19 20">
    <name type="scientific">Pseudomonas tremae</name>
    <dbReference type="NCBI Taxonomy" id="200454"/>
    <lineage>
        <taxon>Bacteria</taxon>
        <taxon>Pseudomonadati</taxon>
        <taxon>Pseudomonadota</taxon>
        <taxon>Gammaproteobacteria</taxon>
        <taxon>Pseudomonadales</taxon>
        <taxon>Pseudomonadaceae</taxon>
        <taxon>Pseudomonas</taxon>
    </lineage>
</organism>
<dbReference type="PANTHER" id="PTHR43065">
    <property type="entry name" value="SENSOR HISTIDINE KINASE"/>
    <property type="match status" value="1"/>
</dbReference>
<evidence type="ECO:0000256" key="9">
    <source>
        <dbReference type="ARBA" id="ARBA00022741"/>
    </source>
</evidence>
<evidence type="ECO:0000256" key="15">
    <source>
        <dbReference type="ARBA" id="ARBA00073143"/>
    </source>
</evidence>
<dbReference type="Gene3D" id="1.10.287.130">
    <property type="match status" value="1"/>
</dbReference>
<evidence type="ECO:0000259" key="18">
    <source>
        <dbReference type="PROSITE" id="PS50109"/>
    </source>
</evidence>
<feature type="coiled-coil region" evidence="16">
    <location>
        <begin position="388"/>
        <end position="447"/>
    </location>
</feature>
<keyword evidence="11" id="KW-0067">ATP-binding</keyword>
<evidence type="ECO:0000256" key="10">
    <source>
        <dbReference type="ARBA" id="ARBA00022777"/>
    </source>
</evidence>
<dbReference type="Proteomes" id="UP000050523">
    <property type="component" value="Unassembled WGS sequence"/>
</dbReference>
<evidence type="ECO:0000313" key="20">
    <source>
        <dbReference type="Proteomes" id="UP000050523"/>
    </source>
</evidence>
<dbReference type="InterPro" id="IPR004358">
    <property type="entry name" value="Sig_transdc_His_kin-like_C"/>
</dbReference>
<evidence type="ECO:0000256" key="1">
    <source>
        <dbReference type="ARBA" id="ARBA00000085"/>
    </source>
</evidence>
<evidence type="ECO:0000256" key="5">
    <source>
        <dbReference type="ARBA" id="ARBA00022519"/>
    </source>
</evidence>
<evidence type="ECO:0000256" key="16">
    <source>
        <dbReference type="SAM" id="Coils"/>
    </source>
</evidence>
<protein>
    <recommendedName>
        <fullName evidence="15">C4-dicarboxylate transport sensor protein DctB</fullName>
        <ecNumber evidence="3">2.7.13.3</ecNumber>
    </recommendedName>
</protein>
<dbReference type="SUPFAM" id="SSF55874">
    <property type="entry name" value="ATPase domain of HSP90 chaperone/DNA topoisomerase II/histidine kinase"/>
    <property type="match status" value="1"/>
</dbReference>
<dbReference type="Gene3D" id="3.30.450.20">
    <property type="entry name" value="PAS domain"/>
    <property type="match status" value="2"/>
</dbReference>